<evidence type="ECO:0000313" key="4">
    <source>
        <dbReference type="Proteomes" id="UP000824076"/>
    </source>
</evidence>
<dbReference type="Proteomes" id="UP000824076">
    <property type="component" value="Unassembled WGS sequence"/>
</dbReference>
<dbReference type="EMBL" id="DVMS01000204">
    <property type="protein sequence ID" value="HIU39461.1"/>
    <property type="molecule type" value="Genomic_DNA"/>
</dbReference>
<proteinExistence type="predicted"/>
<keyword evidence="1" id="KW-1133">Transmembrane helix</keyword>
<organism evidence="3 4">
    <name type="scientific">Candidatus Limisoma intestinavium</name>
    <dbReference type="NCBI Taxonomy" id="2840856"/>
    <lineage>
        <taxon>Bacteria</taxon>
        <taxon>Pseudomonadati</taxon>
        <taxon>Bacteroidota</taxon>
        <taxon>Bacteroidia</taxon>
        <taxon>Bacteroidales</taxon>
        <taxon>Candidatus Limisoma</taxon>
    </lineage>
</organism>
<feature type="domain" description="Mce/MlaD" evidence="2">
    <location>
        <begin position="39"/>
        <end position="110"/>
    </location>
</feature>
<keyword evidence="1" id="KW-0812">Transmembrane</keyword>
<dbReference type="Pfam" id="PF02470">
    <property type="entry name" value="MlaD"/>
    <property type="match status" value="1"/>
</dbReference>
<reference evidence="3" key="2">
    <citation type="journal article" date="2021" name="PeerJ">
        <title>Extensive microbial diversity within the chicken gut microbiome revealed by metagenomics and culture.</title>
        <authorList>
            <person name="Gilroy R."/>
            <person name="Ravi A."/>
            <person name="Getino M."/>
            <person name="Pursley I."/>
            <person name="Horton D.L."/>
            <person name="Alikhan N.F."/>
            <person name="Baker D."/>
            <person name="Gharbi K."/>
            <person name="Hall N."/>
            <person name="Watson M."/>
            <person name="Adriaenssens E.M."/>
            <person name="Foster-Nyarko E."/>
            <person name="Jarju S."/>
            <person name="Secka A."/>
            <person name="Antonio M."/>
            <person name="Oren A."/>
            <person name="Chaudhuri R.R."/>
            <person name="La Ragione R."/>
            <person name="Hildebrand F."/>
            <person name="Pallen M.J."/>
        </authorList>
    </citation>
    <scope>NUCLEOTIDE SEQUENCE</scope>
    <source>
        <strain evidence="3">17073</strain>
    </source>
</reference>
<dbReference type="InterPro" id="IPR003399">
    <property type="entry name" value="Mce/MlaD"/>
</dbReference>
<dbReference type="PANTHER" id="PTHR33371:SF4">
    <property type="entry name" value="INTERMEMBRANE PHOSPHOLIPID TRANSPORT SYSTEM BINDING PROTEIN MLAD"/>
    <property type="match status" value="1"/>
</dbReference>
<reference evidence="3" key="1">
    <citation type="submission" date="2020-10" db="EMBL/GenBank/DDBJ databases">
        <authorList>
            <person name="Gilroy R."/>
        </authorList>
    </citation>
    <scope>NUCLEOTIDE SEQUENCE</scope>
    <source>
        <strain evidence="3">17073</strain>
    </source>
</reference>
<evidence type="ECO:0000313" key="3">
    <source>
        <dbReference type="EMBL" id="HIU39461.1"/>
    </source>
</evidence>
<keyword evidence="1" id="KW-0472">Membrane</keyword>
<accession>A0A9D1LHZ4</accession>
<evidence type="ECO:0000256" key="1">
    <source>
        <dbReference type="SAM" id="Phobius"/>
    </source>
</evidence>
<dbReference type="AlphaFoldDB" id="A0A9D1LHZ4"/>
<gene>
    <name evidence="3" type="ORF">IAD18_07335</name>
</gene>
<name>A0A9D1LHZ4_9BACT</name>
<feature type="transmembrane region" description="Helical" evidence="1">
    <location>
        <begin position="9"/>
        <end position="29"/>
    </location>
</feature>
<sequence>MKKLFTREILIGLILVISLSILFVGIDFLKGINVFKPANIYYVSFADVSGLAEAAPVTLNGMKVGQVTGMEYDYENPGHILVEINLESDVNLTKGTTMLKASSLLGTASIIIEMAPGNSYYEDGARLEGKTADDMMSGIANDVMPQIVEILPKVNSILAHVDTLVSNPALASAVTRMDAISRNIELLTQRLAATSKEIDPIVANVGGLTEDLSGISADLKALSAELKALPLTETMDNVKATTDNLNQITAKINGKDSSLGMLLNDKGLYNHIDSTVCSLDSILIDLKANPKKYVQFKLF</sequence>
<dbReference type="PANTHER" id="PTHR33371">
    <property type="entry name" value="INTERMEMBRANE PHOSPHOLIPID TRANSPORT SYSTEM BINDING PROTEIN MLAD-RELATED"/>
    <property type="match status" value="1"/>
</dbReference>
<comment type="caution">
    <text evidence="3">The sequence shown here is derived from an EMBL/GenBank/DDBJ whole genome shotgun (WGS) entry which is preliminary data.</text>
</comment>
<evidence type="ECO:0000259" key="2">
    <source>
        <dbReference type="Pfam" id="PF02470"/>
    </source>
</evidence>
<dbReference type="InterPro" id="IPR052336">
    <property type="entry name" value="MlaD_Phospholipid_Transporter"/>
</dbReference>
<protein>
    <submittedName>
        <fullName evidence="3">MCE family protein</fullName>
    </submittedName>
</protein>